<comment type="function">
    <text evidence="10">Acts as a component of the essential kinetochore-associated NDC80 complex, which is required for chromosome segregation and spindle checkpoint activity.</text>
</comment>
<dbReference type="CDD" id="cd23784">
    <property type="entry name" value="RWD_Spc25"/>
    <property type="match status" value="1"/>
</dbReference>
<comment type="subcellular location">
    <subcellularLocation>
        <location evidence="1">Chromosome</location>
        <location evidence="1">Centromere</location>
    </subcellularLocation>
    <subcellularLocation>
        <location evidence="10">Nucleus</location>
    </subcellularLocation>
    <subcellularLocation>
        <location evidence="10">Chromosome</location>
        <location evidence="10">Centromere</location>
        <location evidence="10">Kinetochore</location>
    </subcellularLocation>
</comment>
<comment type="caution">
    <text evidence="13">The sequence shown here is derived from an EMBL/GenBank/DDBJ whole genome shotgun (WGS) entry which is preliminary data.</text>
</comment>
<dbReference type="PANTHER" id="PTHR14281:SF0">
    <property type="entry name" value="KINETOCHORE PROTEIN SPC25"/>
    <property type="match status" value="1"/>
</dbReference>
<keyword evidence="14" id="KW-1185">Reference proteome</keyword>
<keyword evidence="8 10" id="KW-0131">Cell cycle</keyword>
<dbReference type="PANTHER" id="PTHR14281">
    <property type="entry name" value="KINETOCHORE PROTEIN SPC25-RELATED"/>
    <property type="match status" value="1"/>
</dbReference>
<evidence type="ECO:0000256" key="3">
    <source>
        <dbReference type="ARBA" id="ARBA00013692"/>
    </source>
</evidence>
<evidence type="ECO:0000256" key="9">
    <source>
        <dbReference type="ARBA" id="ARBA00023328"/>
    </source>
</evidence>
<dbReference type="GO" id="GO:0005634">
    <property type="term" value="C:nucleus"/>
    <property type="evidence" value="ECO:0007669"/>
    <property type="project" value="UniProtKB-SubCell"/>
</dbReference>
<keyword evidence="10" id="KW-0539">Nucleus</keyword>
<evidence type="ECO:0000256" key="6">
    <source>
        <dbReference type="ARBA" id="ARBA00022776"/>
    </source>
</evidence>
<dbReference type="EMBL" id="SEYY01000034">
    <property type="protein sequence ID" value="KAB7508161.1"/>
    <property type="molecule type" value="Genomic_DNA"/>
</dbReference>
<accession>A0A5N5TPY3</accession>
<evidence type="ECO:0000256" key="1">
    <source>
        <dbReference type="ARBA" id="ARBA00004584"/>
    </source>
</evidence>
<evidence type="ECO:0000256" key="10">
    <source>
        <dbReference type="RuleBase" id="RU367150"/>
    </source>
</evidence>
<keyword evidence="5 10" id="KW-0132">Cell division</keyword>
<dbReference type="OrthoDB" id="6353017at2759"/>
<reference evidence="13 14" key="1">
    <citation type="journal article" date="2019" name="PLoS Biol.">
        <title>Sex chromosomes control vertical transmission of feminizing Wolbachia symbionts in an isopod.</title>
        <authorList>
            <person name="Becking T."/>
            <person name="Chebbi M.A."/>
            <person name="Giraud I."/>
            <person name="Moumen B."/>
            <person name="Laverre T."/>
            <person name="Caubet Y."/>
            <person name="Peccoud J."/>
            <person name="Gilbert C."/>
            <person name="Cordaux R."/>
        </authorList>
    </citation>
    <scope>NUCLEOTIDE SEQUENCE [LARGE SCALE GENOMIC DNA]</scope>
    <source>
        <strain evidence="13">ANa2</strain>
        <tissue evidence="13">Whole body excluding digestive tract and cuticle</tissue>
    </source>
</reference>
<keyword evidence="4 10" id="KW-0158">Chromosome</keyword>
<keyword evidence="6 10" id="KW-0498">Mitosis</keyword>
<dbReference type="Gene3D" id="3.30.457.50">
    <property type="entry name" value="Chromosome segregation protein Spc25"/>
    <property type="match status" value="1"/>
</dbReference>
<proteinExistence type="inferred from homology"/>
<evidence type="ECO:0000256" key="2">
    <source>
        <dbReference type="ARBA" id="ARBA00006379"/>
    </source>
</evidence>
<comment type="similarity">
    <text evidence="2 10">Belongs to the SPC25 family.</text>
</comment>
<protein>
    <recommendedName>
        <fullName evidence="3 10">Kinetochore protein SPC25</fullName>
    </recommendedName>
</protein>
<dbReference type="Pfam" id="PF08234">
    <property type="entry name" value="Spindle_Spc25"/>
    <property type="match status" value="1"/>
</dbReference>
<evidence type="ECO:0000259" key="12">
    <source>
        <dbReference type="Pfam" id="PF08234"/>
    </source>
</evidence>
<feature type="domain" description="Chromosome segregation protein Spc25 C-terminal" evidence="12">
    <location>
        <begin position="153"/>
        <end position="220"/>
    </location>
</feature>
<evidence type="ECO:0000313" key="13">
    <source>
        <dbReference type="EMBL" id="KAB7508161.1"/>
    </source>
</evidence>
<dbReference type="Proteomes" id="UP000326759">
    <property type="component" value="Unassembled WGS sequence"/>
</dbReference>
<evidence type="ECO:0000256" key="4">
    <source>
        <dbReference type="ARBA" id="ARBA00022454"/>
    </source>
</evidence>
<dbReference type="InterPro" id="IPR045143">
    <property type="entry name" value="Spc25"/>
</dbReference>
<feature type="coiled-coil region" evidence="11">
    <location>
        <begin position="89"/>
        <end position="123"/>
    </location>
</feature>
<evidence type="ECO:0000256" key="5">
    <source>
        <dbReference type="ARBA" id="ARBA00022618"/>
    </source>
</evidence>
<dbReference type="GO" id="GO:0007059">
    <property type="term" value="P:chromosome segregation"/>
    <property type="evidence" value="ECO:0007669"/>
    <property type="project" value="InterPro"/>
</dbReference>
<dbReference type="GO" id="GO:0051301">
    <property type="term" value="P:cell division"/>
    <property type="evidence" value="ECO:0007669"/>
    <property type="project" value="UniProtKB-UniRule"/>
</dbReference>
<name>A0A5N5TPY3_9CRUS</name>
<evidence type="ECO:0000256" key="11">
    <source>
        <dbReference type="SAM" id="Coils"/>
    </source>
</evidence>
<dbReference type="AlphaFoldDB" id="A0A5N5TPY3"/>
<keyword evidence="9 10" id="KW-0137">Centromere</keyword>
<gene>
    <name evidence="13" type="primary">Spc25</name>
    <name evidence="13" type="ORF">Anas_02760</name>
</gene>
<dbReference type="GO" id="GO:0031262">
    <property type="term" value="C:Ndc80 complex"/>
    <property type="evidence" value="ECO:0007669"/>
    <property type="project" value="InterPro"/>
</dbReference>
<evidence type="ECO:0000256" key="7">
    <source>
        <dbReference type="ARBA" id="ARBA00023054"/>
    </source>
</evidence>
<evidence type="ECO:0000256" key="8">
    <source>
        <dbReference type="ARBA" id="ARBA00023306"/>
    </source>
</evidence>
<keyword evidence="7 11" id="KW-0175">Coiled coil</keyword>
<sequence length="224" mass="26563">MCTSIFSLGSDDQQTIYGFNFTNCIKTKIIIKLQRKLNMESFEIEVRDILGEYKRELDFCTAEYANMNEHCEADLFESKEKFLKSKVQLLNIIEEVRNFEQEYSQQEKESNALRERINQEREIILKKATAEKEAKELDLITRCLGLRISRTNHNTLVFTFTQIQESDPERKYMVELCITEKNEYRLIQTVPPIKNLDVYEAKLNETNNFTGFLIFVRDLFSKMF</sequence>
<evidence type="ECO:0000313" key="14">
    <source>
        <dbReference type="Proteomes" id="UP000326759"/>
    </source>
</evidence>
<dbReference type="InterPro" id="IPR013255">
    <property type="entry name" value="Spc25_C"/>
</dbReference>
<comment type="subunit">
    <text evidence="10">Component of the NDC80 complex.</text>
</comment>
<organism evidence="13 14">
    <name type="scientific">Armadillidium nasatum</name>
    <dbReference type="NCBI Taxonomy" id="96803"/>
    <lineage>
        <taxon>Eukaryota</taxon>
        <taxon>Metazoa</taxon>
        <taxon>Ecdysozoa</taxon>
        <taxon>Arthropoda</taxon>
        <taxon>Crustacea</taxon>
        <taxon>Multicrustacea</taxon>
        <taxon>Malacostraca</taxon>
        <taxon>Eumalacostraca</taxon>
        <taxon>Peracarida</taxon>
        <taxon>Isopoda</taxon>
        <taxon>Oniscidea</taxon>
        <taxon>Crinocheta</taxon>
        <taxon>Armadillidiidae</taxon>
        <taxon>Armadillidium</taxon>
    </lineage>
</organism>
<keyword evidence="10" id="KW-0995">Kinetochore</keyword>